<proteinExistence type="predicted"/>
<protein>
    <recommendedName>
        <fullName evidence="3">Stress responsive alpha/beta barrel protein</fullName>
    </recommendedName>
</protein>
<evidence type="ECO:0008006" key="3">
    <source>
        <dbReference type="Google" id="ProtNLM"/>
    </source>
</evidence>
<comment type="caution">
    <text evidence="1">The sequence shown here is derived from an EMBL/GenBank/DDBJ whole genome shotgun (WGS) entry which is preliminary data.</text>
</comment>
<dbReference type="EMBL" id="PGET01000001">
    <property type="protein sequence ID" value="PJJ28964.1"/>
    <property type="molecule type" value="Genomic_DNA"/>
</dbReference>
<dbReference type="Proteomes" id="UP000231092">
    <property type="component" value="Unassembled WGS sequence"/>
</dbReference>
<dbReference type="AlphaFoldDB" id="A0A2M8Z678"/>
<dbReference type="RefSeq" id="WP_100305411.1">
    <property type="nucleotide sequence ID" value="NZ_PGET01000001.1"/>
</dbReference>
<gene>
    <name evidence="1" type="ORF">H171_2489</name>
</gene>
<sequence length="94" mass="10965">MTHYIIVKFLDTVSNKEELINQINDLFSHATEIPGIQQVQTFSSCIDRANRHDLMIKMIFEPDTLSVWDSSEIHNKWKDDFGKYLAAKTIFDCN</sequence>
<accession>A0A2M8Z678</accession>
<evidence type="ECO:0000313" key="2">
    <source>
        <dbReference type="Proteomes" id="UP000231092"/>
    </source>
</evidence>
<dbReference type="OrthoDB" id="1956323at2"/>
<name>A0A2M8Z678_9FIRM</name>
<evidence type="ECO:0000313" key="1">
    <source>
        <dbReference type="EMBL" id="PJJ28964.1"/>
    </source>
</evidence>
<dbReference type="Gene3D" id="3.30.70.100">
    <property type="match status" value="1"/>
</dbReference>
<organism evidence="1 2">
    <name type="scientific">[Clostridium] celerecrescens 18A</name>
    <dbReference type="NCBI Taxonomy" id="1286362"/>
    <lineage>
        <taxon>Bacteria</taxon>
        <taxon>Bacillati</taxon>
        <taxon>Bacillota</taxon>
        <taxon>Clostridia</taxon>
        <taxon>Lachnospirales</taxon>
        <taxon>Lachnospiraceae</taxon>
        <taxon>Lacrimispora</taxon>
    </lineage>
</organism>
<reference evidence="1 2" key="1">
    <citation type="submission" date="2017-11" db="EMBL/GenBank/DDBJ databases">
        <title>Understudied soil microbes with underappreciated capabilities: Untangling the Clostridium saccharolyticum group.</title>
        <authorList>
            <person name="Leschine S."/>
        </authorList>
    </citation>
    <scope>NUCLEOTIDE SEQUENCE [LARGE SCALE GENOMIC DNA]</scope>
    <source>
        <strain evidence="1 2">18A</strain>
    </source>
</reference>